<evidence type="ECO:0000313" key="4">
    <source>
        <dbReference type="Proteomes" id="UP000037035"/>
    </source>
</evidence>
<feature type="compositionally biased region" description="Polar residues" evidence="1">
    <location>
        <begin position="27"/>
        <end position="37"/>
    </location>
</feature>
<feature type="domain" description="VWFA" evidence="2">
    <location>
        <begin position="267"/>
        <end position="495"/>
    </location>
</feature>
<dbReference type="PROSITE" id="PS50234">
    <property type="entry name" value="VWFA"/>
    <property type="match status" value="1"/>
</dbReference>
<dbReference type="STRING" id="27349.A0A0L6V2T2"/>
<evidence type="ECO:0000313" key="3">
    <source>
        <dbReference type="EMBL" id="KNZ54455.1"/>
    </source>
</evidence>
<evidence type="ECO:0000259" key="2">
    <source>
        <dbReference type="PROSITE" id="PS50234"/>
    </source>
</evidence>
<proteinExistence type="predicted"/>
<dbReference type="Proteomes" id="UP000037035">
    <property type="component" value="Unassembled WGS sequence"/>
</dbReference>
<dbReference type="VEuPathDB" id="FungiDB:VP01_2941g2"/>
<organism evidence="3 4">
    <name type="scientific">Puccinia sorghi</name>
    <dbReference type="NCBI Taxonomy" id="27349"/>
    <lineage>
        <taxon>Eukaryota</taxon>
        <taxon>Fungi</taxon>
        <taxon>Dikarya</taxon>
        <taxon>Basidiomycota</taxon>
        <taxon>Pucciniomycotina</taxon>
        <taxon>Pucciniomycetes</taxon>
        <taxon>Pucciniales</taxon>
        <taxon>Pucciniaceae</taxon>
        <taxon>Puccinia</taxon>
    </lineage>
</organism>
<gene>
    <name evidence="3" type="ORF">VP01_2941g2</name>
</gene>
<dbReference type="PANTHER" id="PTHR34706">
    <property type="entry name" value="SLR1338 PROTEIN"/>
    <property type="match status" value="1"/>
</dbReference>
<dbReference type="PANTHER" id="PTHR34706:SF1">
    <property type="entry name" value="VWFA DOMAIN-CONTAINING PROTEIN"/>
    <property type="match status" value="1"/>
</dbReference>
<accession>A0A0L6V2T2</accession>
<dbReference type="AlphaFoldDB" id="A0A0L6V2T2"/>
<feature type="compositionally biased region" description="Polar residues" evidence="1">
    <location>
        <begin position="161"/>
        <end position="221"/>
    </location>
</feature>
<protein>
    <recommendedName>
        <fullName evidence="2">VWFA domain-containing protein</fullName>
    </recommendedName>
</protein>
<feature type="non-terminal residue" evidence="3">
    <location>
        <position position="1"/>
    </location>
</feature>
<dbReference type="EMBL" id="LAVV01007881">
    <property type="protein sequence ID" value="KNZ54455.1"/>
    <property type="molecule type" value="Genomic_DNA"/>
</dbReference>
<feature type="region of interest" description="Disordered" evidence="1">
    <location>
        <begin position="1"/>
        <end position="37"/>
    </location>
</feature>
<dbReference type="InterPro" id="IPR002035">
    <property type="entry name" value="VWF_A"/>
</dbReference>
<dbReference type="InterPro" id="IPR036465">
    <property type="entry name" value="vWFA_dom_sf"/>
</dbReference>
<reference evidence="3 4" key="1">
    <citation type="submission" date="2015-08" db="EMBL/GenBank/DDBJ databases">
        <title>Next Generation Sequencing and Analysis of the Genome of Puccinia sorghi L Schw, the Causal Agent of Maize Common Rust.</title>
        <authorList>
            <person name="Rochi L."/>
            <person name="Burguener G."/>
            <person name="Darino M."/>
            <person name="Turjanski A."/>
            <person name="Kreff E."/>
            <person name="Dieguez M.J."/>
            <person name="Sacco F."/>
        </authorList>
    </citation>
    <scope>NUCLEOTIDE SEQUENCE [LARGE SCALE GENOMIC DNA]</scope>
    <source>
        <strain evidence="3 4">RO10H11247</strain>
    </source>
</reference>
<sequence length="509" mass="56152">RAQLQPPDAHNYKPSVTQEERDEDSQAAGSQGPQATRISPAFSGSFLRLFKVSIFTCTFQGGVQQIHTLPNTRLVGLQTEPCGCANHRRIPSPGCLYVRTFPRGSKREKYIAALQQGYGQQVSKTILNYLPHKSKRKVMNAPPPAYSLVDQHPDRRRHSHSVNYAQPTQQAINQPARQSGTQSRLGRSSQSLYIHPGRSSQSFHIHPSRTNRPSTASQSQPADRGLGSLIVGLGAASALNGVLNSNTQPQSTYPSGEDPLAILARYDTILLIDDSASMNQQGRWNEAAIAVAGLADTLVRYDNGLPISPLPIFLPFSQLVLMTDCGLHIPHDCFDHTDGIDVYFMNSVEHVRNATSAADVSRLFQRVQPIGRSTPTDVRVEELLSIYLDRLDVGKASNLAPIKPLNLIVITDGEADDPDTLAYALAGFSDRLEEGRFPLNQLGVQFIQIGNDREATKFLKYLDDELRSNSSRRRDIVDTTPYQGSVTTEFLIKALLGGINKRIDHQRGR</sequence>
<feature type="region of interest" description="Disordered" evidence="1">
    <location>
        <begin position="135"/>
        <end position="223"/>
    </location>
</feature>
<name>A0A0L6V2T2_9BASI</name>
<keyword evidence="4" id="KW-1185">Reference proteome</keyword>
<evidence type="ECO:0000256" key="1">
    <source>
        <dbReference type="SAM" id="MobiDB-lite"/>
    </source>
</evidence>
<dbReference type="SUPFAM" id="SSF53300">
    <property type="entry name" value="vWA-like"/>
    <property type="match status" value="1"/>
</dbReference>
<comment type="caution">
    <text evidence="3">The sequence shown here is derived from an EMBL/GenBank/DDBJ whole genome shotgun (WGS) entry which is preliminary data.</text>
</comment>
<dbReference type="OrthoDB" id="2142040at2759"/>